<proteinExistence type="predicted"/>
<protein>
    <submittedName>
        <fullName evidence="2">Uncharacterized protein</fullName>
    </submittedName>
</protein>
<dbReference type="AlphaFoldDB" id="D4GUV3"/>
<dbReference type="STRING" id="309800.HVO_0886"/>
<dbReference type="Proteomes" id="UP000008243">
    <property type="component" value="Chromosome"/>
</dbReference>
<sequence length="49" mass="5289">MAGRSARSPGPPWSRSDRLGQSTLFGGEAFAARGPIEQSETVERTVEVR</sequence>
<feature type="region of interest" description="Disordered" evidence="1">
    <location>
        <begin position="1"/>
        <end position="20"/>
    </location>
</feature>
<dbReference type="KEGG" id="hvo:HVO_0886"/>
<evidence type="ECO:0000313" key="3">
    <source>
        <dbReference type="Proteomes" id="UP000008243"/>
    </source>
</evidence>
<evidence type="ECO:0000256" key="1">
    <source>
        <dbReference type="SAM" id="MobiDB-lite"/>
    </source>
</evidence>
<dbReference type="EnsemblBacteria" id="ADE04573">
    <property type="protein sequence ID" value="ADE04573"/>
    <property type="gene ID" value="HVO_0886"/>
</dbReference>
<accession>D4GUV3</accession>
<feature type="region of interest" description="Disordered" evidence="1">
    <location>
        <begin position="29"/>
        <end position="49"/>
    </location>
</feature>
<gene>
    <name evidence="2" type="ordered locus">HVO_0886</name>
</gene>
<reference evidence="2 3" key="1">
    <citation type="journal article" date="2010" name="PLoS ONE">
        <title>The complete genome sequence of Haloferax volcanii DS2, a model archaeon.</title>
        <authorList>
            <person name="Hartman A.L."/>
            <person name="Norais C."/>
            <person name="Badger J.H."/>
            <person name="Delmas S."/>
            <person name="Haldenby S."/>
            <person name="Madupu R."/>
            <person name="Robinson J."/>
            <person name="Khouri H."/>
            <person name="Ren Q."/>
            <person name="Lowe T.M."/>
            <person name="Maupin-Furlow J."/>
            <person name="Pohlschroder M."/>
            <person name="Daniels C."/>
            <person name="Pfeiffer F."/>
            <person name="Allers T."/>
            <person name="Eisen J.A."/>
        </authorList>
    </citation>
    <scope>NUCLEOTIDE SEQUENCE [LARGE SCALE GENOMIC DNA]</scope>
    <source>
        <strain evidence="3">ATCC 29605 / DSM 3757 / JCM 8879 / NBRC 14742 / NCIMB 2012 / VKM B-1768 / DS2</strain>
    </source>
</reference>
<name>D4GUV3_HALVD</name>
<organism evidence="2 3">
    <name type="scientific">Haloferax volcanii (strain ATCC 29605 / DSM 3757 / JCM 8879 / NBRC 14742 / NCIMB 2012 / VKM B-1768 / DS2)</name>
    <name type="common">Halobacterium volcanii</name>
    <dbReference type="NCBI Taxonomy" id="309800"/>
    <lineage>
        <taxon>Archaea</taxon>
        <taxon>Methanobacteriati</taxon>
        <taxon>Methanobacteriota</taxon>
        <taxon>Stenosarchaea group</taxon>
        <taxon>Halobacteria</taxon>
        <taxon>Halobacteriales</taxon>
        <taxon>Haloferacaceae</taxon>
        <taxon>Haloferax</taxon>
    </lineage>
</organism>
<keyword evidence="3" id="KW-1185">Reference proteome</keyword>
<evidence type="ECO:0000313" key="2">
    <source>
        <dbReference type="EMBL" id="ADE04573.1"/>
    </source>
</evidence>
<dbReference type="EMBL" id="CP001956">
    <property type="protein sequence ID" value="ADE04573.1"/>
    <property type="molecule type" value="Genomic_DNA"/>
</dbReference>
<dbReference type="HOGENOM" id="CLU_3130782_0_0_2"/>